<feature type="domain" description="N-acetyltransferase" evidence="3">
    <location>
        <begin position="1"/>
        <end position="153"/>
    </location>
</feature>
<keyword evidence="1 4" id="KW-0808">Transferase</keyword>
<accession>A0A2U8DM68</accession>
<dbReference type="CDD" id="cd04301">
    <property type="entry name" value="NAT_SF"/>
    <property type="match status" value="1"/>
</dbReference>
<sequence length="153" mass="18097">MVYRKSTLEDCRAVYDLICDMENKKLPYDKFEKIYHNQINDFNYYCLVLEHDNMVIGALNMRFEDQLHHAERIAEILEFAVATTYRNMGIGKEMLSQSCQIAKDNGCSQIEVDCNQLRKDTHRFYIREGMHNFHFKFSKQLIGDNVQENALGR</sequence>
<dbReference type="PANTHER" id="PTHR10545">
    <property type="entry name" value="DIAMINE N-ACETYLTRANSFERASE"/>
    <property type="match status" value="1"/>
</dbReference>
<protein>
    <submittedName>
        <fullName evidence="4">GNAT family N-acetyltransferase</fullName>
    </submittedName>
</protein>
<name>A0A2U8DM68_9CLOT</name>
<reference evidence="5" key="1">
    <citation type="submission" date="2017-04" db="EMBL/GenBank/DDBJ databases">
        <authorList>
            <person name="Song Y."/>
            <person name="Cho B.-K."/>
        </authorList>
    </citation>
    <scope>NUCLEOTIDE SEQUENCE [LARGE SCALE GENOMIC DNA]</scope>
    <source>
        <strain evidence="5">SL1</strain>
    </source>
</reference>
<evidence type="ECO:0000259" key="3">
    <source>
        <dbReference type="PROSITE" id="PS51186"/>
    </source>
</evidence>
<dbReference type="SUPFAM" id="SSF55729">
    <property type="entry name" value="Acyl-CoA N-acyltransferases (Nat)"/>
    <property type="match status" value="1"/>
</dbReference>
<dbReference type="PANTHER" id="PTHR10545:SF29">
    <property type="entry name" value="GH14572P-RELATED"/>
    <property type="match status" value="1"/>
</dbReference>
<evidence type="ECO:0000313" key="5">
    <source>
        <dbReference type="Proteomes" id="UP000244910"/>
    </source>
</evidence>
<dbReference type="KEGG" id="cdrk:B9W14_03185"/>
<dbReference type="OrthoDB" id="9792929at2"/>
<gene>
    <name evidence="4" type="ORF">B9W14_03185</name>
</gene>
<dbReference type="InterPro" id="IPR000182">
    <property type="entry name" value="GNAT_dom"/>
</dbReference>
<dbReference type="PROSITE" id="PS51186">
    <property type="entry name" value="GNAT"/>
    <property type="match status" value="1"/>
</dbReference>
<keyword evidence="5" id="KW-1185">Reference proteome</keyword>
<proteinExistence type="predicted"/>
<organism evidence="4 5">
    <name type="scientific">Clostridium drakei</name>
    <dbReference type="NCBI Taxonomy" id="332101"/>
    <lineage>
        <taxon>Bacteria</taxon>
        <taxon>Bacillati</taxon>
        <taxon>Bacillota</taxon>
        <taxon>Clostridia</taxon>
        <taxon>Eubacteriales</taxon>
        <taxon>Clostridiaceae</taxon>
        <taxon>Clostridium</taxon>
    </lineage>
</organism>
<evidence type="ECO:0000256" key="2">
    <source>
        <dbReference type="ARBA" id="ARBA00023315"/>
    </source>
</evidence>
<evidence type="ECO:0000256" key="1">
    <source>
        <dbReference type="ARBA" id="ARBA00022679"/>
    </source>
</evidence>
<dbReference type="InterPro" id="IPR016181">
    <property type="entry name" value="Acyl_CoA_acyltransferase"/>
</dbReference>
<dbReference type="Gene3D" id="3.40.630.30">
    <property type="match status" value="1"/>
</dbReference>
<dbReference type="EMBL" id="CP020953">
    <property type="protein sequence ID" value="AWI03525.1"/>
    <property type="molecule type" value="Genomic_DNA"/>
</dbReference>
<dbReference type="GO" id="GO:0008080">
    <property type="term" value="F:N-acetyltransferase activity"/>
    <property type="evidence" value="ECO:0007669"/>
    <property type="project" value="TreeGrafter"/>
</dbReference>
<dbReference type="Proteomes" id="UP000244910">
    <property type="component" value="Chromosome"/>
</dbReference>
<keyword evidence="2" id="KW-0012">Acyltransferase</keyword>
<evidence type="ECO:0000313" key="4">
    <source>
        <dbReference type="EMBL" id="AWI03525.1"/>
    </source>
</evidence>
<dbReference type="InterPro" id="IPR051016">
    <property type="entry name" value="Diverse_Substrate_AcTransf"/>
</dbReference>
<dbReference type="Pfam" id="PF00583">
    <property type="entry name" value="Acetyltransf_1"/>
    <property type="match status" value="1"/>
</dbReference>
<dbReference type="AlphaFoldDB" id="A0A2U8DM68"/>
<dbReference type="RefSeq" id="WP_032079039.1">
    <property type="nucleotide sequence ID" value="NZ_CP020953.1"/>
</dbReference>